<feature type="compositionally biased region" description="Low complexity" evidence="2">
    <location>
        <begin position="589"/>
        <end position="606"/>
    </location>
</feature>
<feature type="compositionally biased region" description="Low complexity" evidence="2">
    <location>
        <begin position="483"/>
        <end position="506"/>
    </location>
</feature>
<feature type="compositionally biased region" description="Low complexity" evidence="2">
    <location>
        <begin position="676"/>
        <end position="697"/>
    </location>
</feature>
<dbReference type="GO" id="GO:0007165">
    <property type="term" value="P:signal transduction"/>
    <property type="evidence" value="ECO:0007669"/>
    <property type="project" value="TreeGrafter"/>
</dbReference>
<reference evidence="5" key="1">
    <citation type="journal article" date="2017" name="Nat. Ecol. Evol.">
        <title>Genome expansion and lineage-specific genetic innovations in the forest pathogenic fungi Armillaria.</title>
        <authorList>
            <person name="Sipos G."/>
            <person name="Prasanna A.N."/>
            <person name="Walter M.C."/>
            <person name="O'Connor E."/>
            <person name="Balint B."/>
            <person name="Krizsan K."/>
            <person name="Kiss B."/>
            <person name="Hess J."/>
            <person name="Varga T."/>
            <person name="Slot J."/>
            <person name="Riley R."/>
            <person name="Boka B."/>
            <person name="Rigling D."/>
            <person name="Barry K."/>
            <person name="Lee J."/>
            <person name="Mihaltcheva S."/>
            <person name="LaButti K."/>
            <person name="Lipzen A."/>
            <person name="Waldron R."/>
            <person name="Moloney N.M."/>
            <person name="Sperisen C."/>
            <person name="Kredics L."/>
            <person name="Vagvoelgyi C."/>
            <person name="Patrignani A."/>
            <person name="Fitzpatrick D."/>
            <person name="Nagy I."/>
            <person name="Doyle S."/>
            <person name="Anderson J.B."/>
            <person name="Grigoriev I.V."/>
            <person name="Gueldener U."/>
            <person name="Muensterkoetter M."/>
            <person name="Nagy L.G."/>
        </authorList>
    </citation>
    <scope>NUCLEOTIDE SEQUENCE [LARGE SCALE GENOMIC DNA]</scope>
    <source>
        <strain evidence="5">C18/9</strain>
    </source>
</reference>
<gene>
    <name evidence="4" type="ORF">ARMOST_05013</name>
</gene>
<dbReference type="OrthoDB" id="5873279at2759"/>
<evidence type="ECO:0000256" key="1">
    <source>
        <dbReference type="ARBA" id="ARBA00010926"/>
    </source>
</evidence>
<dbReference type="PANTHER" id="PTHR10343">
    <property type="entry name" value="5'-AMP-ACTIVATED PROTEIN KINASE , BETA SUBUNIT"/>
    <property type="match status" value="1"/>
</dbReference>
<dbReference type="GO" id="GO:0005634">
    <property type="term" value="C:nucleus"/>
    <property type="evidence" value="ECO:0007669"/>
    <property type="project" value="TreeGrafter"/>
</dbReference>
<dbReference type="Proteomes" id="UP000219338">
    <property type="component" value="Unassembled WGS sequence"/>
</dbReference>
<dbReference type="PANTHER" id="PTHR10343:SF84">
    <property type="entry name" value="5'-AMP-ACTIVATED PROTEIN KINASE SUBUNIT BETA-1"/>
    <property type="match status" value="1"/>
</dbReference>
<proteinExistence type="inferred from homology"/>
<feature type="compositionally biased region" description="Pro residues" evidence="2">
    <location>
        <begin position="507"/>
        <end position="516"/>
    </location>
</feature>
<dbReference type="InterPro" id="IPR032640">
    <property type="entry name" value="AMPK1_CBM"/>
</dbReference>
<dbReference type="GO" id="GO:0019901">
    <property type="term" value="F:protein kinase binding"/>
    <property type="evidence" value="ECO:0007669"/>
    <property type="project" value="TreeGrafter"/>
</dbReference>
<accession>A0A284QYZ0</accession>
<dbReference type="Gene3D" id="2.60.40.10">
    <property type="entry name" value="Immunoglobulins"/>
    <property type="match status" value="1"/>
</dbReference>
<feature type="region of interest" description="Disordered" evidence="2">
    <location>
        <begin position="442"/>
        <end position="535"/>
    </location>
</feature>
<dbReference type="EMBL" id="FUEG01000003">
    <property type="protein sequence ID" value="SJL01690.1"/>
    <property type="molecule type" value="Genomic_DNA"/>
</dbReference>
<dbReference type="GO" id="GO:0031588">
    <property type="term" value="C:nucleotide-activated protein kinase complex"/>
    <property type="evidence" value="ECO:0007669"/>
    <property type="project" value="TreeGrafter"/>
</dbReference>
<comment type="similarity">
    <text evidence="1">Belongs to the 5'-AMP-activated protein kinase beta subunit family.</text>
</comment>
<evidence type="ECO:0000313" key="4">
    <source>
        <dbReference type="EMBL" id="SJL01690.1"/>
    </source>
</evidence>
<evidence type="ECO:0000256" key="2">
    <source>
        <dbReference type="SAM" id="MobiDB-lite"/>
    </source>
</evidence>
<keyword evidence="5" id="KW-1185">Reference proteome</keyword>
<organism evidence="4 5">
    <name type="scientific">Armillaria ostoyae</name>
    <name type="common">Armillaria root rot fungus</name>
    <dbReference type="NCBI Taxonomy" id="47428"/>
    <lineage>
        <taxon>Eukaryota</taxon>
        <taxon>Fungi</taxon>
        <taxon>Dikarya</taxon>
        <taxon>Basidiomycota</taxon>
        <taxon>Agaricomycotina</taxon>
        <taxon>Agaricomycetes</taxon>
        <taxon>Agaricomycetidae</taxon>
        <taxon>Agaricales</taxon>
        <taxon>Marasmiineae</taxon>
        <taxon>Physalacriaceae</taxon>
        <taxon>Armillaria</taxon>
    </lineage>
</organism>
<feature type="region of interest" description="Disordered" evidence="2">
    <location>
        <begin position="555"/>
        <end position="726"/>
    </location>
</feature>
<dbReference type="InterPro" id="IPR050827">
    <property type="entry name" value="CRP1_MDG1_kinase"/>
</dbReference>
<feature type="domain" description="AMP-activated protein kinase glycogen-binding" evidence="3">
    <location>
        <begin position="290"/>
        <end position="366"/>
    </location>
</feature>
<protein>
    <recommendedName>
        <fullName evidence="3">AMP-activated protein kinase glycogen-binding domain-containing protein</fullName>
    </recommendedName>
</protein>
<dbReference type="STRING" id="47428.A0A284QYZ0"/>
<feature type="region of interest" description="Disordered" evidence="2">
    <location>
        <begin position="367"/>
        <end position="406"/>
    </location>
</feature>
<feature type="compositionally biased region" description="Pro residues" evidence="2">
    <location>
        <begin position="526"/>
        <end position="535"/>
    </location>
</feature>
<dbReference type="CDD" id="cd02859">
    <property type="entry name" value="E_set_AMPKbeta_like_N"/>
    <property type="match status" value="1"/>
</dbReference>
<dbReference type="InterPro" id="IPR013783">
    <property type="entry name" value="Ig-like_fold"/>
</dbReference>
<dbReference type="Pfam" id="PF16561">
    <property type="entry name" value="AMPK1_CBM"/>
    <property type="match status" value="1"/>
</dbReference>
<name>A0A284QYZ0_ARMOS</name>
<feature type="region of interest" description="Disordered" evidence="2">
    <location>
        <begin position="76"/>
        <end position="145"/>
    </location>
</feature>
<dbReference type="AlphaFoldDB" id="A0A284QYZ0"/>
<evidence type="ECO:0000313" key="5">
    <source>
        <dbReference type="Proteomes" id="UP000219338"/>
    </source>
</evidence>
<dbReference type="GO" id="GO:0005737">
    <property type="term" value="C:cytoplasm"/>
    <property type="evidence" value="ECO:0007669"/>
    <property type="project" value="TreeGrafter"/>
</dbReference>
<dbReference type="InterPro" id="IPR014756">
    <property type="entry name" value="Ig_E-set"/>
</dbReference>
<dbReference type="SUPFAM" id="SSF81296">
    <property type="entry name" value="E set domains"/>
    <property type="match status" value="1"/>
</dbReference>
<evidence type="ECO:0000259" key="3">
    <source>
        <dbReference type="Pfam" id="PF16561"/>
    </source>
</evidence>
<sequence>MPPARTHKLNIVLTDDRYSAAPSPVSVLFNDDAWCCIIECRCSLKRRPHIRRHFGRRIIRRLPKVPVQTAAAAAPVVRRLPAPPSERKIRKLPVPPPSRSTDTRVKPRTLPTLPPKSTIRRLPTPPPLKPRSVTQHGRPLPLVSFPTTPSVTCSTPMLMQSMSSRASAGGHADEMLLSPLIDWDVVMEEIIYRNSNASSTTPDAKKARREEVVFHGKNGAWKRTTILHRGKMWTLGYWIHQRLEGVLFQPVATVLFWIGKQMQRHLAFNSTWYNLLPSSSTANMQNNHEVIFEWPHTEATTVVVTGTFDQWSSSIRLAKDSNGFKGSTQIPWDEKIAYKFIVDGQWTIAPSRPTETDSSGNVNNIYIAPSKPLPPTTTMSKTTEKPVANGDTPSSDKQETEAGGGVSQVVSDLATAATAGTAAGLGYVASGVGAAIQTVVGEDPEKTTTTTTEVPAPEPISKAVSEPTPVSALPEPTVEETLPEPAVEETPATVPEPAIVSEAEPPSAEPIPPVVETPPTEERPEPTPVPLAEPAPAAPAVAPIVPIAIVPVNAAENNESPPPSAETKEEASTHRPSSFSSTPVPPAPAVVAAEVPPTPAEVSPAPAEVPAPAPAEPAVAPTSSDVIEDMKSTPETASEKPPTNGPAAEEDKPLSQPQLATPPPSAPSTPKKKEAFPSTESPSNSPSSSSKFGTSGSARKKRSSIFGKINIKHMFSPSKDKDKEKK</sequence>